<organism evidence="3 4">
    <name type="scientific">Amazonocrinis nigriterrae CENA67</name>
    <dbReference type="NCBI Taxonomy" id="2794033"/>
    <lineage>
        <taxon>Bacteria</taxon>
        <taxon>Bacillati</taxon>
        <taxon>Cyanobacteriota</taxon>
        <taxon>Cyanophyceae</taxon>
        <taxon>Nostocales</taxon>
        <taxon>Nostocaceae</taxon>
        <taxon>Amazonocrinis</taxon>
        <taxon>Amazonocrinis nigriterrae</taxon>
    </lineage>
</organism>
<gene>
    <name evidence="3" type="ORF">I8748_07625</name>
</gene>
<accession>A0A8J7HM73</accession>
<dbReference type="RefSeq" id="WP_198124020.1">
    <property type="nucleotide sequence ID" value="NZ_JAECZC010000009.1"/>
</dbReference>
<evidence type="ECO:0000259" key="2">
    <source>
        <dbReference type="Pfam" id="PF11741"/>
    </source>
</evidence>
<protein>
    <submittedName>
        <fullName evidence="3">AMIN domain-containing protein</fullName>
    </submittedName>
</protein>
<reference evidence="3 4" key="1">
    <citation type="journal article" date="2021" name="Int. J. Syst. Evol. Microbiol.">
        <title>Amazonocrinis nigriterrae gen. nov., sp. nov., Atlanticothrix silvestris gen. nov., sp. nov. and Dendronalium phyllosphericum gen. nov., sp. nov., nostocacean cyanobacteria from Brazilian environments.</title>
        <authorList>
            <person name="Alvarenga D.O."/>
            <person name="Andreote A.P.D."/>
            <person name="Branco L.H.Z."/>
            <person name="Delbaje E."/>
            <person name="Cruz R.B."/>
            <person name="Varani A.M."/>
            <person name="Fiore M.F."/>
        </authorList>
    </citation>
    <scope>NUCLEOTIDE SEQUENCE [LARGE SCALE GENOMIC DNA]</scope>
    <source>
        <strain evidence="3 4">CENA67</strain>
    </source>
</reference>
<evidence type="ECO:0000313" key="4">
    <source>
        <dbReference type="Proteomes" id="UP000632766"/>
    </source>
</evidence>
<dbReference type="Gene3D" id="2.60.40.3500">
    <property type="match status" value="1"/>
</dbReference>
<evidence type="ECO:0000256" key="1">
    <source>
        <dbReference type="SAM" id="MobiDB-lite"/>
    </source>
</evidence>
<proteinExistence type="predicted"/>
<sequence length="314" mass="34679">MSKRLTTRQLSQWSQQLFSVSLFGLYTVVMLETATSAVKPVPKKSTGQNHQTVQLPNGKNTAQPIARLDDWRFYPEALQLEITLSAGITPKYFYLSQPPRIVVDLPKTKLGYVPTNQNYSGAIKGIRVSQLNAGVTRIVLDLATGTFVDPNQIQLQPVSKQNPTRWVLRAFNSNYGRSSIQPGLQPAPNNLPPNPNNYYPQPSNTLPPTPNYSQPNISPSNYLQFPSTLAPTTNQQPFVTVPPLTPNNSSQVPSSLLPPPSFPNQPSNLNSTPSVASPNFPTPTVPTINHDYSTPNQPNVEVIEFGQPLPQRRY</sequence>
<name>A0A8J7HM73_9NOST</name>
<dbReference type="Pfam" id="PF11741">
    <property type="entry name" value="AMIN"/>
    <property type="match status" value="1"/>
</dbReference>
<feature type="domain" description="AMIN" evidence="2">
    <location>
        <begin position="71"/>
        <end position="166"/>
    </location>
</feature>
<dbReference type="AlphaFoldDB" id="A0A8J7HM73"/>
<dbReference type="InterPro" id="IPR021731">
    <property type="entry name" value="AMIN_dom"/>
</dbReference>
<dbReference type="EMBL" id="JAECZC010000009">
    <property type="protein sequence ID" value="MBH8562042.1"/>
    <property type="molecule type" value="Genomic_DNA"/>
</dbReference>
<feature type="compositionally biased region" description="Polar residues" evidence="1">
    <location>
        <begin position="211"/>
        <end position="238"/>
    </location>
</feature>
<evidence type="ECO:0000313" key="3">
    <source>
        <dbReference type="EMBL" id="MBH8562042.1"/>
    </source>
</evidence>
<feature type="compositionally biased region" description="Low complexity" evidence="1">
    <location>
        <begin position="246"/>
        <end position="255"/>
    </location>
</feature>
<keyword evidence="4" id="KW-1185">Reference proteome</keyword>
<comment type="caution">
    <text evidence="3">The sequence shown here is derived from an EMBL/GenBank/DDBJ whole genome shotgun (WGS) entry which is preliminary data.</text>
</comment>
<feature type="region of interest" description="Disordered" evidence="1">
    <location>
        <begin position="178"/>
        <end position="278"/>
    </location>
</feature>
<dbReference type="Proteomes" id="UP000632766">
    <property type="component" value="Unassembled WGS sequence"/>
</dbReference>